<dbReference type="Pfam" id="PF00266">
    <property type="entry name" value="Aminotran_5"/>
    <property type="match status" value="1"/>
</dbReference>
<dbReference type="InterPro" id="IPR015422">
    <property type="entry name" value="PyrdxlP-dep_Trfase_small"/>
</dbReference>
<feature type="domain" description="Aminotransferase class V" evidence="2">
    <location>
        <begin position="30"/>
        <end position="322"/>
    </location>
</feature>
<dbReference type="PANTHER" id="PTHR43586:SF8">
    <property type="entry name" value="CYSTEINE DESULFURASE 1, CHLOROPLASTIC"/>
    <property type="match status" value="1"/>
</dbReference>
<keyword evidence="4" id="KW-1185">Reference proteome</keyword>
<sequence length="390" mass="44120">MNYKKYYQRFLAAHPDTQHYACHSHHYWPDVTRDAMLQYWDDTAALVDDKWHMMFGQKVPRVQQLIADVLNIKQPQQLVFAPNTHELLFRLLSCFDWSAGFKVLTTDSEFHSFSRQINRLMEDPRVQVVKVPTEPFATFSQRFIDAATALQPDLVFFSQVFFNSGLVVADLNGLVTQLEQQCQATIAIDGYHGFMALPTDLCALEGRVFYLAGAYKYAQGGEGCCFMLVPPDNAFRPVYTGWFAEFGALAGVKSQQVGYAADGYQFAGATMDLTALYRLQAVLELFAADGLTVSAIHQHVQQIQQTFLHELDALQHPWLNRTHLLAEDLAVHGHFFTFRGPDAAAVADLSALLKQNRIETDYRGDRLRFGFALYHQVADINLSCLTKAQS</sequence>
<dbReference type="Gene3D" id="3.40.640.10">
    <property type="entry name" value="Type I PLP-dependent aspartate aminotransferase-like (Major domain)"/>
    <property type="match status" value="1"/>
</dbReference>
<keyword evidence="3" id="KW-0032">Aminotransferase</keyword>
<dbReference type="Proteomes" id="UP001589813">
    <property type="component" value="Unassembled WGS sequence"/>
</dbReference>
<accession>A0ABV6BDH9</accession>
<dbReference type="GO" id="GO:0008483">
    <property type="term" value="F:transaminase activity"/>
    <property type="evidence" value="ECO:0007669"/>
    <property type="project" value="UniProtKB-KW"/>
</dbReference>
<proteinExistence type="predicted"/>
<evidence type="ECO:0000256" key="1">
    <source>
        <dbReference type="ARBA" id="ARBA00022898"/>
    </source>
</evidence>
<keyword evidence="1" id="KW-0663">Pyridoxal phosphate</keyword>
<gene>
    <name evidence="3" type="ORF">ACFFJP_04545</name>
</gene>
<dbReference type="EMBL" id="JBHLXP010000001">
    <property type="protein sequence ID" value="MFC0047560.1"/>
    <property type="molecule type" value="Genomic_DNA"/>
</dbReference>
<dbReference type="InterPro" id="IPR000192">
    <property type="entry name" value="Aminotrans_V_dom"/>
</dbReference>
<protein>
    <submittedName>
        <fullName evidence="3">Aminotransferase class V-fold PLP-dependent enzyme</fullName>
    </submittedName>
</protein>
<evidence type="ECO:0000313" key="3">
    <source>
        <dbReference type="EMBL" id="MFC0047560.1"/>
    </source>
</evidence>
<dbReference type="InterPro" id="IPR015424">
    <property type="entry name" value="PyrdxlP-dep_Trfase"/>
</dbReference>
<dbReference type="SUPFAM" id="SSF53383">
    <property type="entry name" value="PLP-dependent transferases"/>
    <property type="match status" value="1"/>
</dbReference>
<name>A0ABV6BDH9_9GAMM</name>
<dbReference type="Gene3D" id="3.90.1150.10">
    <property type="entry name" value="Aspartate Aminotransferase, domain 1"/>
    <property type="match status" value="1"/>
</dbReference>
<dbReference type="InterPro" id="IPR015421">
    <property type="entry name" value="PyrdxlP-dep_Trfase_major"/>
</dbReference>
<organism evidence="3 4">
    <name type="scientific">Rheinheimera tilapiae</name>
    <dbReference type="NCBI Taxonomy" id="875043"/>
    <lineage>
        <taxon>Bacteria</taxon>
        <taxon>Pseudomonadati</taxon>
        <taxon>Pseudomonadota</taxon>
        <taxon>Gammaproteobacteria</taxon>
        <taxon>Chromatiales</taxon>
        <taxon>Chromatiaceae</taxon>
        <taxon>Rheinheimera</taxon>
    </lineage>
</organism>
<dbReference type="RefSeq" id="WP_377240957.1">
    <property type="nucleotide sequence ID" value="NZ_JBHLXP010000001.1"/>
</dbReference>
<reference evidence="3 4" key="1">
    <citation type="submission" date="2024-09" db="EMBL/GenBank/DDBJ databases">
        <authorList>
            <person name="Sun Q."/>
            <person name="Mori K."/>
        </authorList>
    </citation>
    <scope>NUCLEOTIDE SEQUENCE [LARGE SCALE GENOMIC DNA]</scope>
    <source>
        <strain evidence="3 4">KCTC 23315</strain>
    </source>
</reference>
<comment type="caution">
    <text evidence="3">The sequence shown here is derived from an EMBL/GenBank/DDBJ whole genome shotgun (WGS) entry which is preliminary data.</text>
</comment>
<dbReference type="PANTHER" id="PTHR43586">
    <property type="entry name" value="CYSTEINE DESULFURASE"/>
    <property type="match status" value="1"/>
</dbReference>
<keyword evidence="3" id="KW-0808">Transferase</keyword>
<evidence type="ECO:0000313" key="4">
    <source>
        <dbReference type="Proteomes" id="UP001589813"/>
    </source>
</evidence>
<evidence type="ECO:0000259" key="2">
    <source>
        <dbReference type="Pfam" id="PF00266"/>
    </source>
</evidence>